<dbReference type="PANTHER" id="PTHR15955">
    <property type="entry name" value="RWD DOMAIN CONTAINING PROTEIN 2"/>
    <property type="match status" value="1"/>
</dbReference>
<feature type="domain" description="RWD" evidence="1">
    <location>
        <begin position="16"/>
        <end position="132"/>
    </location>
</feature>
<dbReference type="GeneID" id="106741892"/>
<gene>
    <name evidence="3" type="primary">LOC106741892</name>
</gene>
<dbReference type="Pfam" id="PF05773">
    <property type="entry name" value="RWD"/>
    <property type="match status" value="1"/>
</dbReference>
<dbReference type="InterPro" id="IPR010541">
    <property type="entry name" value="Prp3_C"/>
</dbReference>
<accession>A0A6P3WVV1</accession>
<dbReference type="PROSITE" id="PS50908">
    <property type="entry name" value="RWD"/>
    <property type="match status" value="1"/>
</dbReference>
<dbReference type="AlphaFoldDB" id="A0A6P3WVV1"/>
<evidence type="ECO:0000259" key="1">
    <source>
        <dbReference type="PROSITE" id="PS50908"/>
    </source>
</evidence>
<dbReference type="SUPFAM" id="SSF54495">
    <property type="entry name" value="UBC-like"/>
    <property type="match status" value="1"/>
</dbReference>
<evidence type="ECO:0000313" key="3">
    <source>
        <dbReference type="RefSeq" id="XP_014469789.1"/>
    </source>
</evidence>
<dbReference type="CDD" id="cd23829">
    <property type="entry name" value="RWD_RWDD2"/>
    <property type="match status" value="1"/>
</dbReference>
<proteinExistence type="predicted"/>
<evidence type="ECO:0000313" key="2">
    <source>
        <dbReference type="Proteomes" id="UP000515204"/>
    </source>
</evidence>
<dbReference type="Gene3D" id="3.10.110.10">
    <property type="entry name" value="Ubiquitin Conjugating Enzyme"/>
    <property type="match status" value="1"/>
</dbReference>
<dbReference type="Proteomes" id="UP000515204">
    <property type="component" value="Unplaced"/>
</dbReference>
<organism evidence="2 3">
    <name type="scientific">Dinoponera quadriceps</name>
    <name type="common">South American ant</name>
    <dbReference type="NCBI Taxonomy" id="609295"/>
    <lineage>
        <taxon>Eukaryota</taxon>
        <taxon>Metazoa</taxon>
        <taxon>Ecdysozoa</taxon>
        <taxon>Arthropoda</taxon>
        <taxon>Hexapoda</taxon>
        <taxon>Insecta</taxon>
        <taxon>Pterygota</taxon>
        <taxon>Neoptera</taxon>
        <taxon>Endopterygota</taxon>
        <taxon>Hymenoptera</taxon>
        <taxon>Apocrita</taxon>
        <taxon>Aculeata</taxon>
        <taxon>Formicoidea</taxon>
        <taxon>Formicidae</taxon>
        <taxon>Ponerinae</taxon>
        <taxon>Ponerini</taxon>
        <taxon>Dinoponera</taxon>
    </lineage>
</organism>
<dbReference type="RefSeq" id="XP_014469789.1">
    <property type="nucleotide sequence ID" value="XM_014614303.1"/>
</dbReference>
<keyword evidence="2" id="KW-1185">Reference proteome</keyword>
<sequence>MSTLEEVTENLTAQVNELQALQSVYPTELTVADHGVLADINGYIECPDRDPPRWLEYAIAIPLNGELIELMVSLPTNYPQEQPEVYVRSSQFDRTQQCLLNKELSTIVKAQEAGEPCIYTLISWLQDNVETYLKASASGQTIKCNDADKSNSTNQAVVFSRYWIYSHHIYSKFKRRDVANLTKENSITGFCLAGKPGIICIEGTLEDCDYCWLKVTFTGDFFQWFFSTSHIFVSLFRDLQIKAMNWHRILIKLLEKEEDCNNVDGLRKFTDFQEVSFPTTERHNDMGQLLKYLTEHDCQHAFKELFGIEGKFSKLSD</sequence>
<name>A0A6P3WVV1_DINQU</name>
<dbReference type="InterPro" id="IPR006575">
    <property type="entry name" value="RWD_dom"/>
</dbReference>
<dbReference type="Pfam" id="PF06544">
    <property type="entry name" value="Prp3_C"/>
    <property type="match status" value="1"/>
</dbReference>
<dbReference type="InterPro" id="IPR059181">
    <property type="entry name" value="RWDD2A-B_C"/>
</dbReference>
<dbReference type="OrthoDB" id="432412at2759"/>
<dbReference type="PIRSF" id="PIRSF038021">
    <property type="entry name" value="UCP038021_RWDD2"/>
    <property type="match status" value="1"/>
</dbReference>
<reference evidence="3" key="1">
    <citation type="submission" date="2025-08" db="UniProtKB">
        <authorList>
            <consortium name="RefSeq"/>
        </authorList>
    </citation>
    <scope>IDENTIFICATION</scope>
</reference>
<dbReference type="PANTHER" id="PTHR15955:SF8">
    <property type="entry name" value="RWD DOMAIN-CONTAINING PROTEIN 2B-RELATED"/>
    <property type="match status" value="1"/>
</dbReference>
<protein>
    <submittedName>
        <fullName evidence="3">RWD domain-containing protein 2A isoform X1</fullName>
    </submittedName>
</protein>
<dbReference type="InterPro" id="IPR016135">
    <property type="entry name" value="UBQ-conjugating_enzyme/RWD"/>
</dbReference>
<dbReference type="CDD" id="cd24163">
    <property type="entry name" value="RWDD2_C"/>
    <property type="match status" value="1"/>
</dbReference>
<dbReference type="KEGG" id="dqu:106741892"/>
<dbReference type="InterPro" id="IPR017359">
    <property type="entry name" value="Phi-like"/>
</dbReference>
<dbReference type="SMART" id="SM00591">
    <property type="entry name" value="RWD"/>
    <property type="match status" value="1"/>
</dbReference>